<dbReference type="AlphaFoldDB" id="S7W767"/>
<gene>
    <name evidence="1" type="ORF">SLOPH_1052</name>
</gene>
<proteinExistence type="predicted"/>
<evidence type="ECO:0000313" key="1">
    <source>
        <dbReference type="EMBL" id="EPR78670.1"/>
    </source>
</evidence>
<accession>S7W767</accession>
<dbReference type="InParanoid" id="S7W767"/>
<name>S7W767_SPRLO</name>
<organism evidence="1 2">
    <name type="scientific">Spraguea lophii (strain 42_110)</name>
    <name type="common">Microsporidian parasite</name>
    <dbReference type="NCBI Taxonomy" id="1358809"/>
    <lineage>
        <taxon>Eukaryota</taxon>
        <taxon>Fungi</taxon>
        <taxon>Fungi incertae sedis</taxon>
        <taxon>Microsporidia</taxon>
        <taxon>Spragueidae</taxon>
        <taxon>Spraguea</taxon>
    </lineage>
</organism>
<dbReference type="EMBL" id="ATCN01000626">
    <property type="protein sequence ID" value="EPR78670.1"/>
    <property type="molecule type" value="Genomic_DNA"/>
</dbReference>
<dbReference type="Proteomes" id="UP000014978">
    <property type="component" value="Unassembled WGS sequence"/>
</dbReference>
<keyword evidence="2" id="KW-1185">Reference proteome</keyword>
<dbReference type="VEuPathDB" id="MicrosporidiaDB:SLOPH_1052"/>
<sequence>MYKKFLNSNNITNILEYVPLNVENIQYYTKIRKYAIINFILLNDIENIQANISLKEIEDDCMLFLYFVEKMFEKDEFIKIKKMLCFAKHRRYFTKKYFDLRKRFKKSVFKNKECNKKVGDNKYMRIL</sequence>
<comment type="caution">
    <text evidence="1">The sequence shown here is derived from an EMBL/GenBank/DDBJ whole genome shotgun (WGS) entry which is preliminary data.</text>
</comment>
<protein>
    <submittedName>
        <fullName evidence="1">Uncharacterized protein</fullName>
    </submittedName>
</protein>
<dbReference type="HOGENOM" id="CLU_1971919_0_0_1"/>
<evidence type="ECO:0000313" key="2">
    <source>
        <dbReference type="Proteomes" id="UP000014978"/>
    </source>
</evidence>
<dbReference type="OMA" id="SINMRLI"/>
<reference evidence="2" key="1">
    <citation type="journal article" date="2013" name="PLoS Genet.">
        <title>The genome of Spraguea lophii and the basis of host-microsporidian interactions.</title>
        <authorList>
            <person name="Campbell S.E."/>
            <person name="Williams T.A."/>
            <person name="Yousuf A."/>
            <person name="Soanes D.M."/>
            <person name="Paszkiewicz K.H."/>
            <person name="Williams B.A.P."/>
        </authorList>
    </citation>
    <scope>NUCLEOTIDE SEQUENCE [LARGE SCALE GENOMIC DNA]</scope>
    <source>
        <strain evidence="2">42_110</strain>
    </source>
</reference>